<dbReference type="OrthoDB" id="307643at2157"/>
<feature type="transmembrane region" description="Helical" evidence="1">
    <location>
        <begin position="277"/>
        <end position="294"/>
    </location>
</feature>
<gene>
    <name evidence="2" type="ORF">GQS65_15775</name>
</gene>
<keyword evidence="1" id="KW-0812">Transmembrane</keyword>
<feature type="transmembrane region" description="Helical" evidence="1">
    <location>
        <begin position="24"/>
        <end position="44"/>
    </location>
</feature>
<protein>
    <submittedName>
        <fullName evidence="2">Uncharacterized protein</fullName>
    </submittedName>
</protein>
<keyword evidence="1" id="KW-1133">Transmembrane helix</keyword>
<accession>A0A6B0GUV7</accession>
<keyword evidence="3" id="KW-1185">Reference proteome</keyword>
<feature type="transmembrane region" description="Helical" evidence="1">
    <location>
        <begin position="444"/>
        <end position="462"/>
    </location>
</feature>
<organism evidence="2 3">
    <name type="scientific">Halomarina oriensis</name>
    <dbReference type="NCBI Taxonomy" id="671145"/>
    <lineage>
        <taxon>Archaea</taxon>
        <taxon>Methanobacteriati</taxon>
        <taxon>Methanobacteriota</taxon>
        <taxon>Stenosarchaea group</taxon>
        <taxon>Halobacteria</taxon>
        <taxon>Halobacteriales</taxon>
        <taxon>Natronomonadaceae</taxon>
        <taxon>Halomarina</taxon>
    </lineage>
</organism>
<dbReference type="Proteomes" id="UP000451471">
    <property type="component" value="Unassembled WGS sequence"/>
</dbReference>
<evidence type="ECO:0000313" key="3">
    <source>
        <dbReference type="Proteomes" id="UP000451471"/>
    </source>
</evidence>
<feature type="transmembrane region" description="Helical" evidence="1">
    <location>
        <begin position="143"/>
        <end position="162"/>
    </location>
</feature>
<feature type="transmembrane region" description="Helical" evidence="1">
    <location>
        <begin position="174"/>
        <end position="193"/>
    </location>
</feature>
<feature type="transmembrane region" description="Helical" evidence="1">
    <location>
        <begin position="356"/>
        <end position="385"/>
    </location>
</feature>
<feature type="transmembrane region" description="Helical" evidence="1">
    <location>
        <begin position="405"/>
        <end position="424"/>
    </location>
</feature>
<sequence length="471" mass="49554">MLVGVASAHAGSLGSVTPVSVPSWLFALTGGAVVVASFLFTSLLTDRDLIRAVNERGPTVQAPRALALGRRLLAAVGVVGLLAVVVVGLFVPAPPVANLAVLLVWVAWWAGYTTTVYLVGNTWPALNPFRTLAGSLPTLDRPLPARLATWPSVVGLLALVWLEVVSPLADAPRLLAGVAVGYTLLTLAGAVVFGSRTWFERVDPVSRVFRFYGALAPVQRVREGFVVGLPGAGLLTHGGTEGVVGRRRSPDGPVRADGGVASTAAHRGRSLVSGGDDVAFVVALLWTTTFDGFVSTQVWADLAGPAVEWGAPPLAVYLAALVGGFGLFFGGYRLASALARRSAGSYVTSVELERRFAVALLPIAAGYHLAHFAGYFLTFSPALAAVLAAPLSPPANPLLVVLPDWFGAIQLSFVVLGHLLGVWVAHSVAFETFTGRLQPLRSQYPYVVVMAAYTMTSMWLLMQPYTAPPFL</sequence>
<feature type="transmembrane region" description="Helical" evidence="1">
    <location>
        <begin position="99"/>
        <end position="123"/>
    </location>
</feature>
<reference evidence="2 3" key="1">
    <citation type="submission" date="2019-12" db="EMBL/GenBank/DDBJ databases">
        <title>Halocatena pleomorpha gen. nov. sp. nov., an extremely halophilic archaeon of family Halobacteriaceae isolated from saltpan soil.</title>
        <authorList>
            <person name="Pal Y."/>
            <person name="Verma A."/>
            <person name="Krishnamurthi S."/>
            <person name="Kumar P."/>
        </authorList>
    </citation>
    <scope>NUCLEOTIDE SEQUENCE [LARGE SCALE GENOMIC DNA]</scope>
    <source>
        <strain evidence="2 3">JCM 16495</strain>
    </source>
</reference>
<keyword evidence="1" id="KW-0472">Membrane</keyword>
<comment type="caution">
    <text evidence="2">The sequence shown here is derived from an EMBL/GenBank/DDBJ whole genome shotgun (WGS) entry which is preliminary data.</text>
</comment>
<feature type="transmembrane region" description="Helical" evidence="1">
    <location>
        <begin position="72"/>
        <end position="93"/>
    </location>
</feature>
<evidence type="ECO:0000313" key="2">
    <source>
        <dbReference type="EMBL" id="MWG35925.1"/>
    </source>
</evidence>
<name>A0A6B0GUV7_9EURY</name>
<evidence type="ECO:0000256" key="1">
    <source>
        <dbReference type="SAM" id="Phobius"/>
    </source>
</evidence>
<feature type="transmembrane region" description="Helical" evidence="1">
    <location>
        <begin position="314"/>
        <end position="335"/>
    </location>
</feature>
<dbReference type="EMBL" id="WSZK01000028">
    <property type="protein sequence ID" value="MWG35925.1"/>
    <property type="molecule type" value="Genomic_DNA"/>
</dbReference>
<proteinExistence type="predicted"/>
<dbReference type="AlphaFoldDB" id="A0A6B0GUV7"/>